<feature type="transmembrane region" description="Helical" evidence="1">
    <location>
        <begin position="169"/>
        <end position="187"/>
    </location>
</feature>
<comment type="caution">
    <text evidence="2">The sequence shown here is derived from an EMBL/GenBank/DDBJ whole genome shotgun (WGS) entry which is preliminary data.</text>
</comment>
<feature type="transmembrane region" description="Helical" evidence="1">
    <location>
        <begin position="335"/>
        <end position="354"/>
    </location>
</feature>
<keyword evidence="1" id="KW-1133">Transmembrane helix</keyword>
<feature type="transmembrane region" description="Helical" evidence="1">
    <location>
        <begin position="199"/>
        <end position="217"/>
    </location>
</feature>
<feature type="transmembrane region" description="Helical" evidence="1">
    <location>
        <begin position="124"/>
        <end position="148"/>
    </location>
</feature>
<feature type="transmembrane region" description="Helical" evidence="1">
    <location>
        <begin position="12"/>
        <end position="33"/>
    </location>
</feature>
<name>A0A4R6J3I1_9ACTN</name>
<feature type="transmembrane region" description="Helical" evidence="1">
    <location>
        <begin position="267"/>
        <end position="288"/>
    </location>
</feature>
<feature type="transmembrane region" description="Helical" evidence="1">
    <location>
        <begin position="84"/>
        <end position="104"/>
    </location>
</feature>
<accession>A0A4R6J3I1</accession>
<evidence type="ECO:0000313" key="2">
    <source>
        <dbReference type="EMBL" id="TDO29487.1"/>
    </source>
</evidence>
<protein>
    <submittedName>
        <fullName evidence="2">Uncharacterized protein</fullName>
    </submittedName>
</protein>
<sequence length="371" mass="41763">MTHRAQRKQSLSTWWSIYLGIAGLTLLSLLFVSNFPNPLGSGTISLLEYTVRAGNLLLVALTVVPLAIAIVLDLRSNRARLKPFVLTLTLAAIIGYSYAIAVFGDTGIYDQNLPEDIASVLQPVFFWIISPLYILVTVGSSLGALARLSRRDQHPGWVVKLRDTLFPRFSEINYVILFCCTALLLILEPTLLEEALGTDLRVLIFIGVSIYLFIRMLTKSKFGHDAKMWISFLYYAFLGWLSFASILTQLEHQDIGSNVLHQLNLVLMIAMLVVSITRFVTAAIIFRIDDGRIGKVMTERFSDVQHDWTEFLFVGASVVMAMFYLRSHYGGSETLLLLTFAYATFMHAVIFKRLPRLVLSLRKPGARYPLN</sequence>
<gene>
    <name evidence="2" type="ORF">EV643_1488</name>
</gene>
<feature type="transmembrane region" description="Helical" evidence="1">
    <location>
        <begin position="53"/>
        <end position="72"/>
    </location>
</feature>
<dbReference type="AlphaFoldDB" id="A0A4R6J3I1"/>
<dbReference type="Proteomes" id="UP000295388">
    <property type="component" value="Unassembled WGS sequence"/>
</dbReference>
<evidence type="ECO:0000313" key="3">
    <source>
        <dbReference type="Proteomes" id="UP000295388"/>
    </source>
</evidence>
<keyword evidence="1" id="KW-0472">Membrane</keyword>
<organism evidence="2 3">
    <name type="scientific">Kribbella caucasensis</name>
    <dbReference type="NCBI Taxonomy" id="2512215"/>
    <lineage>
        <taxon>Bacteria</taxon>
        <taxon>Bacillati</taxon>
        <taxon>Actinomycetota</taxon>
        <taxon>Actinomycetes</taxon>
        <taxon>Propionibacteriales</taxon>
        <taxon>Kribbellaceae</taxon>
        <taxon>Kribbella</taxon>
    </lineage>
</organism>
<evidence type="ECO:0000256" key="1">
    <source>
        <dbReference type="SAM" id="Phobius"/>
    </source>
</evidence>
<feature type="transmembrane region" description="Helical" evidence="1">
    <location>
        <begin position="229"/>
        <end position="247"/>
    </location>
</feature>
<reference evidence="2 3" key="1">
    <citation type="submission" date="2019-03" db="EMBL/GenBank/DDBJ databases">
        <title>Genomic Encyclopedia of Type Strains, Phase III (KMG-III): the genomes of soil and plant-associated and newly described type strains.</title>
        <authorList>
            <person name="Whitman W."/>
        </authorList>
    </citation>
    <scope>NUCLEOTIDE SEQUENCE [LARGE SCALE GENOMIC DNA]</scope>
    <source>
        <strain evidence="2 3">VKM Ac-2527</strain>
    </source>
</reference>
<proteinExistence type="predicted"/>
<dbReference type="EMBL" id="SNWQ01000048">
    <property type="protein sequence ID" value="TDO29487.1"/>
    <property type="molecule type" value="Genomic_DNA"/>
</dbReference>
<keyword evidence="1" id="KW-0812">Transmembrane</keyword>
<feature type="transmembrane region" description="Helical" evidence="1">
    <location>
        <begin position="308"/>
        <end position="329"/>
    </location>
</feature>
<keyword evidence="3" id="KW-1185">Reference proteome</keyword>